<sequence length="64" mass="6874">MNSASNSGKQPPSPPSAIVPVGSGAVVRLMSQDLFELAREVEIDHGGRIYKLRVTQQNKLILTA</sequence>
<dbReference type="Gene3D" id="2.10.70.10">
    <property type="entry name" value="Complement Module, domain 1"/>
    <property type="match status" value="1"/>
</dbReference>
<dbReference type="AlphaFoldDB" id="A0A3A3G5X1"/>
<dbReference type="InterPro" id="IPR019600">
    <property type="entry name" value="Hemin_uptake_protein_HemP"/>
</dbReference>
<proteinExistence type="predicted"/>
<protein>
    <submittedName>
        <fullName evidence="1">Hemin uptake protein HemP</fullName>
    </submittedName>
</protein>
<dbReference type="Pfam" id="PF10636">
    <property type="entry name" value="hemP"/>
    <property type="match status" value="1"/>
</dbReference>
<comment type="caution">
    <text evidence="1">The sequence shown here is derived from an EMBL/GenBank/DDBJ whole genome shotgun (WGS) entry which is preliminary data.</text>
</comment>
<name>A0A3A3G5X1_9BURK</name>
<organism evidence="1 2">
    <name type="scientific">Noviherbaspirillum sedimenti</name>
    <dbReference type="NCBI Taxonomy" id="2320865"/>
    <lineage>
        <taxon>Bacteria</taxon>
        <taxon>Pseudomonadati</taxon>
        <taxon>Pseudomonadota</taxon>
        <taxon>Betaproteobacteria</taxon>
        <taxon>Burkholderiales</taxon>
        <taxon>Oxalobacteraceae</taxon>
        <taxon>Noviherbaspirillum</taxon>
    </lineage>
</organism>
<reference evidence="2" key="1">
    <citation type="submission" date="2018-09" db="EMBL/GenBank/DDBJ databases">
        <authorList>
            <person name="Zhu H."/>
        </authorList>
    </citation>
    <scope>NUCLEOTIDE SEQUENCE [LARGE SCALE GENOMIC DNA]</scope>
    <source>
        <strain evidence="2">K1S02-23</strain>
    </source>
</reference>
<keyword evidence="2" id="KW-1185">Reference proteome</keyword>
<dbReference type="EMBL" id="QYUQ01000002">
    <property type="protein sequence ID" value="RJG02159.1"/>
    <property type="molecule type" value="Genomic_DNA"/>
</dbReference>
<dbReference type="RefSeq" id="WP_119785619.1">
    <property type="nucleotide sequence ID" value="NZ_QYUQ01000002.1"/>
</dbReference>
<evidence type="ECO:0000313" key="1">
    <source>
        <dbReference type="EMBL" id="RJG02159.1"/>
    </source>
</evidence>
<gene>
    <name evidence="1" type="primary">hemP</name>
    <name evidence="1" type="ORF">D3878_11700</name>
</gene>
<dbReference type="OrthoDB" id="5348353at2"/>
<dbReference type="Proteomes" id="UP000266327">
    <property type="component" value="Unassembled WGS sequence"/>
</dbReference>
<evidence type="ECO:0000313" key="2">
    <source>
        <dbReference type="Proteomes" id="UP000266327"/>
    </source>
</evidence>
<accession>A0A3A3G5X1</accession>